<gene>
    <name evidence="1" type="ORF">AB4Y30_10325</name>
</gene>
<dbReference type="InterPro" id="IPR058600">
    <property type="entry name" value="YhjD-like"/>
</dbReference>
<protein>
    <submittedName>
        <fullName evidence="1">Uncharacterized protein</fullName>
    </submittedName>
</protein>
<sequence length="121" mass="14489">MDNQAIAVRFLFLGLAIKNLELDIEHVKKAPFKIKEPYLTGLERAHAKATEEIKHLKKIMYNKQIKIMATTRNKNFSHYIFHNGNQKEELSYYNYMIRKNVKEIMEELIYHTPTKEYSERL</sequence>
<accession>A0AB39HGU9</accession>
<dbReference type="RefSeq" id="WP_368652153.1">
    <property type="nucleotide sequence ID" value="NZ_CP162599.1"/>
</dbReference>
<dbReference type="Pfam" id="PF26325">
    <property type="entry name" value="YhjD"/>
    <property type="match status" value="1"/>
</dbReference>
<dbReference type="AlphaFoldDB" id="A0AB39HGU9"/>
<organism evidence="1">
    <name type="scientific">Ornithinibacillus sp. 4-3</name>
    <dbReference type="NCBI Taxonomy" id="3231488"/>
    <lineage>
        <taxon>Bacteria</taxon>
        <taxon>Bacillati</taxon>
        <taxon>Bacillota</taxon>
        <taxon>Bacilli</taxon>
        <taxon>Bacillales</taxon>
        <taxon>Bacillaceae</taxon>
        <taxon>Ornithinibacillus</taxon>
    </lineage>
</organism>
<evidence type="ECO:0000313" key="1">
    <source>
        <dbReference type="EMBL" id="XDK31426.1"/>
    </source>
</evidence>
<proteinExistence type="predicted"/>
<dbReference type="EMBL" id="CP162599">
    <property type="protein sequence ID" value="XDK31426.1"/>
    <property type="molecule type" value="Genomic_DNA"/>
</dbReference>
<reference evidence="1" key="1">
    <citation type="submission" date="2024-07" db="EMBL/GenBank/DDBJ databases">
        <title>Halotolerant mesophilic bacterium Ornithinibacillus sp. 4-3, sp. nov., isolated from soil.</title>
        <authorList>
            <person name="Sidarenka A.V."/>
            <person name="Guliayeva D.E."/>
            <person name="Leanovich S.I."/>
            <person name="Hileuskaya K.S."/>
            <person name="Akhremchuk A.E."/>
            <person name="Sikolenko M.A."/>
            <person name="Valentovich L.N."/>
        </authorList>
    </citation>
    <scope>NUCLEOTIDE SEQUENCE</scope>
    <source>
        <strain evidence="1">4-3</strain>
    </source>
</reference>
<name>A0AB39HGU9_9BACI</name>